<proteinExistence type="predicted"/>
<reference evidence="3" key="1">
    <citation type="journal article" date="2019" name="Int. J. Syst. Evol. Microbiol.">
        <title>The Global Catalogue of Microorganisms (GCM) 10K type strain sequencing project: providing services to taxonomists for standard genome sequencing and annotation.</title>
        <authorList>
            <consortium name="The Broad Institute Genomics Platform"/>
            <consortium name="The Broad Institute Genome Sequencing Center for Infectious Disease"/>
            <person name="Wu L."/>
            <person name="Ma J."/>
        </authorList>
    </citation>
    <scope>NUCLEOTIDE SEQUENCE [LARGE SCALE GENOMIC DNA]</scope>
    <source>
        <strain evidence="3">KCTC 42182</strain>
    </source>
</reference>
<feature type="domain" description="MaoC-like" evidence="1">
    <location>
        <begin position="19"/>
        <end position="117"/>
    </location>
</feature>
<evidence type="ECO:0000313" key="2">
    <source>
        <dbReference type="EMBL" id="MFC3675889.1"/>
    </source>
</evidence>
<gene>
    <name evidence="2" type="ORF">ACFOOQ_10070</name>
</gene>
<dbReference type="EMBL" id="JBHRYJ010000002">
    <property type="protein sequence ID" value="MFC3675889.1"/>
    <property type="molecule type" value="Genomic_DNA"/>
</dbReference>
<evidence type="ECO:0000313" key="3">
    <source>
        <dbReference type="Proteomes" id="UP001595711"/>
    </source>
</evidence>
<dbReference type="InterPro" id="IPR002539">
    <property type="entry name" value="MaoC-like_dom"/>
</dbReference>
<organism evidence="2 3">
    <name type="scientific">Ferrovibrio xuzhouensis</name>
    <dbReference type="NCBI Taxonomy" id="1576914"/>
    <lineage>
        <taxon>Bacteria</taxon>
        <taxon>Pseudomonadati</taxon>
        <taxon>Pseudomonadota</taxon>
        <taxon>Alphaproteobacteria</taxon>
        <taxon>Rhodospirillales</taxon>
        <taxon>Rhodospirillaceae</taxon>
        <taxon>Ferrovibrio</taxon>
    </lineage>
</organism>
<dbReference type="PANTHER" id="PTHR43664:SF1">
    <property type="entry name" value="BETA-METHYLMALYL-COA DEHYDRATASE"/>
    <property type="match status" value="1"/>
</dbReference>
<accession>A0ABV7VFG8</accession>
<dbReference type="PANTHER" id="PTHR43664">
    <property type="entry name" value="MONOAMINE OXIDASE-RELATED"/>
    <property type="match status" value="1"/>
</dbReference>
<keyword evidence="3" id="KW-1185">Reference proteome</keyword>
<dbReference type="InterPro" id="IPR052342">
    <property type="entry name" value="MCH/BMMD"/>
</dbReference>
<dbReference type="Gene3D" id="3.10.129.10">
    <property type="entry name" value="Hotdog Thioesterase"/>
    <property type="match status" value="1"/>
</dbReference>
<dbReference type="Proteomes" id="UP001595711">
    <property type="component" value="Unassembled WGS sequence"/>
</dbReference>
<dbReference type="Pfam" id="PF01575">
    <property type="entry name" value="MaoC_dehydratas"/>
    <property type="match status" value="1"/>
</dbReference>
<protein>
    <submittedName>
        <fullName evidence="2">MaoC family dehydratase</fullName>
    </submittedName>
</protein>
<dbReference type="SUPFAM" id="SSF54637">
    <property type="entry name" value="Thioesterase/thiol ester dehydrase-isomerase"/>
    <property type="match status" value="1"/>
</dbReference>
<sequence>MPKSERYYEDYDTGEIITADGVSITESDILDFAFRYDPQPFHLDKTAAEASIYQGLIASGWHTGLLGFRMLLQAGLLGKGSMGSPGLDELRWYLPVRPGDTLYGKASIESKRESQSKPDRGIVKMKYWVENQKGETVMSFFGSQLVKKRPG</sequence>
<dbReference type="CDD" id="cd03454">
    <property type="entry name" value="YdeM"/>
    <property type="match status" value="1"/>
</dbReference>
<dbReference type="RefSeq" id="WP_379725464.1">
    <property type="nucleotide sequence ID" value="NZ_JBHRYJ010000002.1"/>
</dbReference>
<dbReference type="InterPro" id="IPR029069">
    <property type="entry name" value="HotDog_dom_sf"/>
</dbReference>
<comment type="caution">
    <text evidence="2">The sequence shown here is derived from an EMBL/GenBank/DDBJ whole genome shotgun (WGS) entry which is preliminary data.</text>
</comment>
<evidence type="ECO:0000259" key="1">
    <source>
        <dbReference type="Pfam" id="PF01575"/>
    </source>
</evidence>
<name>A0ABV7VFG8_9PROT</name>